<dbReference type="InterPro" id="IPR006640">
    <property type="entry name" value="SprT-like_domain"/>
</dbReference>
<dbReference type="RefSeq" id="WP_023789521.1">
    <property type="nucleotide sequence ID" value="NC_022998.1"/>
</dbReference>
<dbReference type="PATRIC" id="fig|1276258.3.peg.600"/>
<feature type="domain" description="SprT-like" evidence="1">
    <location>
        <begin position="16"/>
        <end position="119"/>
    </location>
</feature>
<proteinExistence type="predicted"/>
<evidence type="ECO:0000259" key="1">
    <source>
        <dbReference type="Pfam" id="PF10263"/>
    </source>
</evidence>
<evidence type="ECO:0000313" key="3">
    <source>
        <dbReference type="Proteomes" id="UP000018550"/>
    </source>
</evidence>
<sequence length="211" mass="24461">MSQVDIKLDDIILELRSIHRQLNQIFFEGKLHSVQINIENNIRRRKVLTQGTFEPNDNWSSKESQITIWTSSLDGDYYNIIAILLHEMVHQFNYENGIKDVENNQRHNKKFRDAALRVELSLPKTVRGDGTNSKKGFMFTEPSESLKKLIDEKLDFNKSVFSLKHNYAINRAQKGYSSRNTYTCLGCDLKISSSKELNLKCLDCDLTLTIK</sequence>
<dbReference type="OrthoDB" id="9787302at2"/>
<dbReference type="Proteomes" id="UP000018550">
    <property type="component" value="Chromosome"/>
</dbReference>
<dbReference type="eggNOG" id="ENOG5033B7F">
    <property type="taxonomic scope" value="Bacteria"/>
</dbReference>
<name>V5RIC2_SPIAP</name>
<dbReference type="HOGENOM" id="CLU_109295_0_0_14"/>
<gene>
    <name evidence="2" type="ORF">SAPIS_v1c05920</name>
</gene>
<organism evidence="2 3">
    <name type="scientific">Spiroplasma apis B31</name>
    <dbReference type="NCBI Taxonomy" id="1276258"/>
    <lineage>
        <taxon>Bacteria</taxon>
        <taxon>Bacillati</taxon>
        <taxon>Mycoplasmatota</taxon>
        <taxon>Mollicutes</taxon>
        <taxon>Entomoplasmatales</taxon>
        <taxon>Spiroplasmataceae</taxon>
        <taxon>Spiroplasma</taxon>
    </lineage>
</organism>
<accession>V5RIC2</accession>
<reference evidence="2 3" key="1">
    <citation type="journal article" date="2014" name="Genome Announc.">
        <title>Complete Genome Sequence of Spiroplasma apis B31T (ATCC 33834), a Bacterium Associated with May Disease of Honeybees (Apis mellifera).</title>
        <authorList>
            <person name="Ku C."/>
            <person name="Lo W.S."/>
            <person name="Chen L.L."/>
            <person name="Kuo C.H."/>
        </authorList>
    </citation>
    <scope>NUCLEOTIDE SEQUENCE [LARGE SCALE GENOMIC DNA]</scope>
    <source>
        <strain evidence="2">B31</strain>
    </source>
</reference>
<dbReference type="KEGG" id="sapi:SAPIS_v1c05920"/>
<dbReference type="GO" id="GO:0006950">
    <property type="term" value="P:response to stress"/>
    <property type="evidence" value="ECO:0007669"/>
    <property type="project" value="UniProtKB-ARBA"/>
</dbReference>
<dbReference type="STRING" id="1276258.SAPIS_v1c05920"/>
<dbReference type="AlphaFoldDB" id="V5RIC2"/>
<dbReference type="Pfam" id="PF10263">
    <property type="entry name" value="SprT-like"/>
    <property type="match status" value="1"/>
</dbReference>
<protein>
    <recommendedName>
        <fullName evidence="1">SprT-like domain-containing protein</fullName>
    </recommendedName>
</protein>
<evidence type="ECO:0000313" key="2">
    <source>
        <dbReference type="EMBL" id="AHB36437.1"/>
    </source>
</evidence>
<keyword evidence="3" id="KW-1185">Reference proteome</keyword>
<dbReference type="EMBL" id="CP006682">
    <property type="protein sequence ID" value="AHB36437.1"/>
    <property type="molecule type" value="Genomic_DNA"/>
</dbReference>